<evidence type="ECO:0000313" key="2">
    <source>
        <dbReference type="EMBL" id="GHA76671.1"/>
    </source>
</evidence>
<dbReference type="Gene3D" id="3.90.226.10">
    <property type="entry name" value="2-enoyl-CoA Hydratase, Chain A, domain 1"/>
    <property type="match status" value="1"/>
</dbReference>
<gene>
    <name evidence="2" type="ORF">GCM10007067_12420</name>
</gene>
<evidence type="ECO:0000313" key="3">
    <source>
        <dbReference type="Proteomes" id="UP000646426"/>
    </source>
</evidence>
<dbReference type="SUPFAM" id="SSF52096">
    <property type="entry name" value="ClpP/crotonase"/>
    <property type="match status" value="1"/>
</dbReference>
<dbReference type="InterPro" id="IPR005151">
    <property type="entry name" value="Tail-specific_protease"/>
</dbReference>
<name>A0A918W659_9GAMM</name>
<dbReference type="SMART" id="SM00245">
    <property type="entry name" value="TSPc"/>
    <property type="match status" value="1"/>
</dbReference>
<reference evidence="2" key="2">
    <citation type="submission" date="2020-09" db="EMBL/GenBank/DDBJ databases">
        <authorList>
            <person name="Sun Q."/>
            <person name="Kim S."/>
        </authorList>
    </citation>
    <scope>NUCLEOTIDE SEQUENCE</scope>
    <source>
        <strain evidence="2">KCTC 23077</strain>
    </source>
</reference>
<sequence length="314" mass="33345">MRLVPFYLALLALPVLGPAQEDSSLDLTLKLARERAYRAAHVEWQSVEEEARSLASNQGEGAAIRFVLKSLGDGHSFYRPPRKAVMAPADANSAPRPPTRVLSQVEAPIEGVPVIRINGWSGTHQEAMAATEALRSQLVSTLSEPRCGVVLDFSGNSGGNMWPMLVGLSPLLSEGVLGHFKNARGTVTTIEKKTGGIFIGGSGHVLNGGTAQQPEHPVPLIAVAVGPRSSSSGEIVPIMFHGQENVRLFGQRTSGKSTANSTFPLPNGGAANITTAVTLDRHGRVFDAHIEPEASTARPLEDAARWISGECRRG</sequence>
<dbReference type="Pfam" id="PF03572">
    <property type="entry name" value="Peptidase_S41"/>
    <property type="match status" value="1"/>
</dbReference>
<evidence type="ECO:0000259" key="1">
    <source>
        <dbReference type="SMART" id="SM00245"/>
    </source>
</evidence>
<protein>
    <recommendedName>
        <fullName evidence="1">Tail specific protease domain-containing protein</fullName>
    </recommendedName>
</protein>
<dbReference type="Proteomes" id="UP000646426">
    <property type="component" value="Unassembled WGS sequence"/>
</dbReference>
<proteinExistence type="predicted"/>
<reference evidence="2" key="1">
    <citation type="journal article" date="2014" name="Int. J. Syst. Evol. Microbiol.">
        <title>Complete genome sequence of Corynebacterium casei LMG S-19264T (=DSM 44701T), isolated from a smear-ripened cheese.</title>
        <authorList>
            <consortium name="US DOE Joint Genome Institute (JGI-PGF)"/>
            <person name="Walter F."/>
            <person name="Albersmeier A."/>
            <person name="Kalinowski J."/>
            <person name="Ruckert C."/>
        </authorList>
    </citation>
    <scope>NUCLEOTIDE SEQUENCE</scope>
    <source>
        <strain evidence="2">KCTC 23077</strain>
    </source>
</reference>
<dbReference type="InterPro" id="IPR029045">
    <property type="entry name" value="ClpP/crotonase-like_dom_sf"/>
</dbReference>
<keyword evidence="3" id="KW-1185">Reference proteome</keyword>
<dbReference type="AlphaFoldDB" id="A0A918W659"/>
<accession>A0A918W659</accession>
<comment type="caution">
    <text evidence="2">The sequence shown here is derived from an EMBL/GenBank/DDBJ whole genome shotgun (WGS) entry which is preliminary data.</text>
</comment>
<dbReference type="GO" id="GO:0008236">
    <property type="term" value="F:serine-type peptidase activity"/>
    <property type="evidence" value="ECO:0007669"/>
    <property type="project" value="InterPro"/>
</dbReference>
<feature type="domain" description="Tail specific protease" evidence="1">
    <location>
        <begin position="61"/>
        <end position="297"/>
    </location>
</feature>
<dbReference type="GO" id="GO:0006508">
    <property type="term" value="P:proteolysis"/>
    <property type="evidence" value="ECO:0007669"/>
    <property type="project" value="InterPro"/>
</dbReference>
<organism evidence="2 3">
    <name type="scientific">Cognatilysobacter bugurensis</name>
    <dbReference type="NCBI Taxonomy" id="543356"/>
    <lineage>
        <taxon>Bacteria</taxon>
        <taxon>Pseudomonadati</taxon>
        <taxon>Pseudomonadota</taxon>
        <taxon>Gammaproteobacteria</taxon>
        <taxon>Lysobacterales</taxon>
        <taxon>Lysobacteraceae</taxon>
        <taxon>Cognatilysobacter</taxon>
    </lineage>
</organism>
<dbReference type="EMBL" id="BMYD01000001">
    <property type="protein sequence ID" value="GHA76671.1"/>
    <property type="molecule type" value="Genomic_DNA"/>
</dbReference>